<sequence>MSQQPPSPADHSNAIANLNEEISFQRVLLISLDDSAEDQSSRKVEIEAEIVSLQKQLENLSGIQAAVSTHTRAPSISHNSSNGRPSAISHSRMDNTHGRASNGGYQFKKEGGSMESLSSTASTPGSGVSMAESSSSTRVDLPTRKRSHSKHLDAFVPFEETKSRRTTPSPFATGVTTPSGSSGYGYNANGDGYFDLTMDDDIIFDPSYTILQRQEEQRLQRERKDAEYASTLANSNNFVSSNPITSSKPSAFSKMLGVHLQASTSRENQITKPSAISNVYGSHAGSSSARSLPWKMAPNPVFKAEPQTSTSSQPLEFSSTGLGGARGKHQEGAATATDSSFTSKQTATIPGAYIEESASDSELEIIDPSAFKDNGRQRALAVKTANAYSHQGSIYSSSTRALGERALSHPKTSRQNYLHENNRGISGSVVSSANGMNNSLPQWVRRGTGTAPNDMDTTQLAFSMDMKPSTATFNSSGTSGVQGFGRPNTTMALHDQPHPLPGNGLPGSFSGSMHSAHLRASIHGASSGLTVDSLPKYGMGETNLNSLQHGTADNMGKFSDFGSDFSFFDRSLYTAEMTDQMDHVINDPRKTEREIKDLLENIKAEIEIPLESREGTPEGLRYPLYEHQKIALTWLKQMEEGTNKGGILADDMGLGKTISTLSLILSRPSADRACKTTLIAAPVALLRQWGSEIDTKTLPAHKPSVYMAHGNSKKATWDDLRQYDVVLTTYGTLGAEYTRLLKFEEECKQKGIVDPDAKQMAKDFPFLGPRSRFYRVVLDEAQCIKNKSTKAASSACRLRALTRFCLTGTPMMNNITELYSLIKFLRIRPYNSWASFVKDFGCLSKGSYSDKHIQITMQRLQGVLKAILLRRTKKSEIDGKPIIVLPPKVEEIDHVVFSKDEWDFYESLRDKTKLQFNKYRKAGTVGKNYSNILVLLLRLRQCCCHPHLIIDLEAAAGSAELTEDQMIERALALEPDVVARLLAADGFECNICYDATPNPSIIIPCGHDNCHDCLMLISEQAKQEAQGNDEGRATVKCPSCRGKLDMANLIDYRTFRKAHMPPVKLEGEENVDSVSDLSDVSTDSDSDTDFDSGVDTKLDDVDENGNLDGFIVPDDIEDDEAEQEDDEAEQGDDEIDEIDDLDDLDDLELGVLESKPKSESKTKPKNKEKKNKGKGKKVEKQKQHLSIAMMKKEASRSIAGHKKYMRYLRKNWQSSAKVDKCVELLETFQTEGEKTIIFSQFVTFLDLLQVPIGEKGWKCERYDGSINAKRRDDAIKQFTNKPDCNIMLISLKAGNAGLNLVAASRVIILDPFWNPFIEMQAVDRAHRIGQMKSVQVHRILIKDTVEDRIMALQKHKKELVESALDEGAMKTVGRLDERQLAFLFGV</sequence>
<dbReference type="SMART" id="SM00184">
    <property type="entry name" value="RING"/>
    <property type="match status" value="1"/>
</dbReference>
<dbReference type="PROSITE" id="PS51192">
    <property type="entry name" value="HELICASE_ATP_BIND_1"/>
    <property type="match status" value="1"/>
</dbReference>
<evidence type="ECO:0000256" key="2">
    <source>
        <dbReference type="ARBA" id="ARBA00022723"/>
    </source>
</evidence>
<evidence type="ECO:0000256" key="6">
    <source>
        <dbReference type="ARBA" id="ARBA00022806"/>
    </source>
</evidence>
<organism evidence="15 16">
    <name type="scientific">Sclerotinia trifoliorum</name>
    <dbReference type="NCBI Taxonomy" id="28548"/>
    <lineage>
        <taxon>Eukaryota</taxon>
        <taxon>Fungi</taxon>
        <taxon>Dikarya</taxon>
        <taxon>Ascomycota</taxon>
        <taxon>Pezizomycotina</taxon>
        <taxon>Leotiomycetes</taxon>
        <taxon>Helotiales</taxon>
        <taxon>Sclerotiniaceae</taxon>
        <taxon>Sclerotinia</taxon>
    </lineage>
</organism>
<dbReference type="InterPro" id="IPR049730">
    <property type="entry name" value="SNF2/RAD54-like_C"/>
</dbReference>
<evidence type="ECO:0000259" key="14">
    <source>
        <dbReference type="PROSITE" id="PS51194"/>
    </source>
</evidence>
<feature type="domain" description="RING-type" evidence="12">
    <location>
        <begin position="989"/>
        <end position="1041"/>
    </location>
</feature>
<dbReference type="CDD" id="cd18008">
    <property type="entry name" value="DEXDc_SHPRH-like"/>
    <property type="match status" value="1"/>
</dbReference>
<dbReference type="EMBL" id="CAJHIA010000011">
    <property type="protein sequence ID" value="CAD6443925.1"/>
    <property type="molecule type" value="Genomic_DNA"/>
</dbReference>
<dbReference type="Gene3D" id="3.40.50.10810">
    <property type="entry name" value="Tandem AAA-ATPase domain"/>
    <property type="match status" value="1"/>
</dbReference>
<evidence type="ECO:0000259" key="12">
    <source>
        <dbReference type="PROSITE" id="PS50089"/>
    </source>
</evidence>
<keyword evidence="7" id="KW-0862">Zinc</keyword>
<dbReference type="InterPro" id="IPR038718">
    <property type="entry name" value="SNF2-like_sf"/>
</dbReference>
<evidence type="ECO:0000256" key="11">
    <source>
        <dbReference type="SAM" id="MobiDB-lite"/>
    </source>
</evidence>
<evidence type="ECO:0000259" key="13">
    <source>
        <dbReference type="PROSITE" id="PS51192"/>
    </source>
</evidence>
<dbReference type="SMART" id="SM00487">
    <property type="entry name" value="DEXDc"/>
    <property type="match status" value="1"/>
</dbReference>
<dbReference type="Gene3D" id="3.40.50.300">
    <property type="entry name" value="P-loop containing nucleotide triphosphate hydrolases"/>
    <property type="match status" value="1"/>
</dbReference>
<evidence type="ECO:0000256" key="4">
    <source>
        <dbReference type="ARBA" id="ARBA00022771"/>
    </source>
</evidence>
<keyword evidence="5" id="KW-0378">Hydrolase</keyword>
<dbReference type="Pfam" id="PF00271">
    <property type="entry name" value="Helicase_C"/>
    <property type="match status" value="1"/>
</dbReference>
<feature type="region of interest" description="Disordered" evidence="11">
    <location>
        <begin position="405"/>
        <end position="425"/>
    </location>
</feature>
<evidence type="ECO:0000256" key="3">
    <source>
        <dbReference type="ARBA" id="ARBA00022741"/>
    </source>
</evidence>
<evidence type="ECO:0000313" key="16">
    <source>
        <dbReference type="Proteomes" id="UP000624404"/>
    </source>
</evidence>
<reference evidence="15" key="1">
    <citation type="submission" date="2020-10" db="EMBL/GenBank/DDBJ databases">
        <authorList>
            <person name="Kusch S."/>
        </authorList>
    </citation>
    <scope>NUCLEOTIDE SEQUENCE</scope>
    <source>
        <strain evidence="15">SwB9</strain>
    </source>
</reference>
<dbReference type="GO" id="GO:0005524">
    <property type="term" value="F:ATP binding"/>
    <property type="evidence" value="ECO:0007669"/>
    <property type="project" value="UniProtKB-KW"/>
</dbReference>
<feature type="domain" description="Helicase ATP-binding" evidence="13">
    <location>
        <begin position="637"/>
        <end position="828"/>
    </location>
</feature>
<dbReference type="FunFam" id="3.40.50.10810:FF:000064">
    <property type="entry name" value="SWI/SNF family DNA-dependent ATPase Ris1, putative"/>
    <property type="match status" value="1"/>
</dbReference>
<feature type="compositionally biased region" description="Polar residues" evidence="11">
    <location>
        <begin position="70"/>
        <end position="84"/>
    </location>
</feature>
<evidence type="ECO:0000313" key="15">
    <source>
        <dbReference type="EMBL" id="CAD6443925.1"/>
    </source>
</evidence>
<feature type="domain" description="Helicase C-terminal" evidence="14">
    <location>
        <begin position="1220"/>
        <end position="1376"/>
    </location>
</feature>
<protein>
    <submittedName>
        <fullName evidence="15">D61946a0-9bff-4fe3-af3f-555e0cc66b47</fullName>
    </submittedName>
</protein>
<dbReference type="InterPro" id="IPR001841">
    <property type="entry name" value="Znf_RING"/>
</dbReference>
<dbReference type="PANTHER" id="PTHR45626:SF16">
    <property type="entry name" value="ATP-DEPENDENT HELICASE ULS1"/>
    <property type="match status" value="1"/>
</dbReference>
<dbReference type="GO" id="GO:0008094">
    <property type="term" value="F:ATP-dependent activity, acting on DNA"/>
    <property type="evidence" value="ECO:0007669"/>
    <property type="project" value="TreeGrafter"/>
</dbReference>
<dbReference type="InterPro" id="IPR000330">
    <property type="entry name" value="SNF2_N"/>
</dbReference>
<feature type="region of interest" description="Disordered" evidence="11">
    <location>
        <begin position="70"/>
        <end position="148"/>
    </location>
</feature>
<name>A0A8H2ZRH7_9HELO</name>
<dbReference type="OrthoDB" id="423559at2759"/>
<dbReference type="GO" id="GO:0005737">
    <property type="term" value="C:cytoplasm"/>
    <property type="evidence" value="ECO:0007669"/>
    <property type="project" value="TreeGrafter"/>
</dbReference>
<feature type="coiled-coil region" evidence="10">
    <location>
        <begin position="36"/>
        <end position="63"/>
    </location>
</feature>
<dbReference type="Pfam" id="PF00176">
    <property type="entry name" value="SNF2-rel_dom"/>
    <property type="match status" value="1"/>
</dbReference>
<dbReference type="GO" id="GO:0005634">
    <property type="term" value="C:nucleus"/>
    <property type="evidence" value="ECO:0007669"/>
    <property type="project" value="TreeGrafter"/>
</dbReference>
<dbReference type="PROSITE" id="PS50089">
    <property type="entry name" value="ZF_RING_2"/>
    <property type="match status" value="1"/>
</dbReference>
<feature type="compositionally biased region" description="Polar residues" evidence="11">
    <location>
        <begin position="413"/>
        <end position="425"/>
    </location>
</feature>
<comment type="caution">
    <text evidence="15">The sequence shown here is derived from an EMBL/GenBank/DDBJ whole genome shotgun (WGS) entry which is preliminary data.</text>
</comment>
<dbReference type="Gene3D" id="3.30.40.10">
    <property type="entry name" value="Zinc/RING finger domain, C3HC4 (zinc finger)"/>
    <property type="match status" value="1"/>
</dbReference>
<feature type="compositionally biased region" description="Low complexity" evidence="11">
    <location>
        <begin position="1072"/>
        <end position="1081"/>
    </location>
</feature>
<feature type="compositionally biased region" description="Low complexity" evidence="11">
    <location>
        <begin position="126"/>
        <end position="136"/>
    </location>
</feature>
<comment type="similarity">
    <text evidence="1">Belongs to the SNF2/RAD54 helicase family.</text>
</comment>
<proteinExistence type="inferred from homology"/>
<dbReference type="FunFam" id="3.30.40.10:FF:001272">
    <property type="entry name" value="Uncharacterized protein"/>
    <property type="match status" value="1"/>
</dbReference>
<keyword evidence="16" id="KW-1185">Reference proteome</keyword>
<evidence type="ECO:0000256" key="5">
    <source>
        <dbReference type="ARBA" id="ARBA00022801"/>
    </source>
</evidence>
<dbReference type="GO" id="GO:0004386">
    <property type="term" value="F:helicase activity"/>
    <property type="evidence" value="ECO:0007669"/>
    <property type="project" value="UniProtKB-KW"/>
</dbReference>
<dbReference type="FunFam" id="3.40.50.300:FF:002380">
    <property type="entry name" value="SWI/SNF family DNA-dependent ATPase, putative"/>
    <property type="match status" value="1"/>
</dbReference>
<dbReference type="InterPro" id="IPR001650">
    <property type="entry name" value="Helicase_C-like"/>
</dbReference>
<evidence type="ECO:0000256" key="8">
    <source>
        <dbReference type="ARBA" id="ARBA00022840"/>
    </source>
</evidence>
<accession>A0A8H2ZRH7</accession>
<evidence type="ECO:0000256" key="1">
    <source>
        <dbReference type="ARBA" id="ARBA00007025"/>
    </source>
</evidence>
<keyword evidence="10" id="KW-0175">Coiled coil</keyword>
<keyword evidence="8" id="KW-0067">ATP-binding</keyword>
<dbReference type="Pfam" id="PF00097">
    <property type="entry name" value="zf-C3HC4"/>
    <property type="match status" value="1"/>
</dbReference>
<dbReference type="InterPro" id="IPR027417">
    <property type="entry name" value="P-loop_NTPase"/>
</dbReference>
<feature type="compositionally biased region" description="Polar residues" evidence="11">
    <location>
        <begin position="115"/>
        <end position="125"/>
    </location>
</feature>
<dbReference type="SUPFAM" id="SSF52540">
    <property type="entry name" value="P-loop containing nucleoside triphosphate hydrolases"/>
    <property type="match status" value="2"/>
</dbReference>
<feature type="compositionally biased region" description="Acidic residues" evidence="11">
    <location>
        <begin position="1114"/>
        <end position="1148"/>
    </location>
</feature>
<dbReference type="SMART" id="SM00490">
    <property type="entry name" value="HELICc"/>
    <property type="match status" value="1"/>
</dbReference>
<keyword evidence="6" id="KW-0347">Helicase</keyword>
<keyword evidence="2" id="KW-0479">Metal-binding</keyword>
<keyword evidence="4 9" id="KW-0863">Zinc-finger</keyword>
<dbReference type="PANTHER" id="PTHR45626">
    <property type="entry name" value="TRANSCRIPTION TERMINATION FACTOR 2-RELATED"/>
    <property type="match status" value="1"/>
</dbReference>
<dbReference type="GO" id="GO:0016787">
    <property type="term" value="F:hydrolase activity"/>
    <property type="evidence" value="ECO:0007669"/>
    <property type="project" value="UniProtKB-KW"/>
</dbReference>
<dbReference type="SUPFAM" id="SSF57850">
    <property type="entry name" value="RING/U-box"/>
    <property type="match status" value="1"/>
</dbReference>
<keyword evidence="3" id="KW-0547">Nucleotide-binding</keyword>
<dbReference type="InterPro" id="IPR050628">
    <property type="entry name" value="SNF2_RAD54_helicase_TF"/>
</dbReference>
<feature type="region of interest" description="Disordered" evidence="11">
    <location>
        <begin position="299"/>
        <end position="342"/>
    </location>
</feature>
<gene>
    <name evidence="15" type="ORF">SCLTRI_LOCUS3717</name>
</gene>
<feature type="region of interest" description="Disordered" evidence="11">
    <location>
        <begin position="1061"/>
        <end position="1184"/>
    </location>
</feature>
<feature type="compositionally biased region" description="Acidic residues" evidence="11">
    <location>
        <begin position="1082"/>
        <end position="1092"/>
    </location>
</feature>
<evidence type="ECO:0000256" key="10">
    <source>
        <dbReference type="SAM" id="Coils"/>
    </source>
</evidence>
<dbReference type="Proteomes" id="UP000624404">
    <property type="component" value="Unassembled WGS sequence"/>
</dbReference>
<dbReference type="GO" id="GO:0000724">
    <property type="term" value="P:double-strand break repair via homologous recombination"/>
    <property type="evidence" value="ECO:0007669"/>
    <property type="project" value="TreeGrafter"/>
</dbReference>
<dbReference type="InterPro" id="IPR013083">
    <property type="entry name" value="Znf_RING/FYVE/PHD"/>
</dbReference>
<dbReference type="GO" id="GO:0008270">
    <property type="term" value="F:zinc ion binding"/>
    <property type="evidence" value="ECO:0007669"/>
    <property type="project" value="UniProtKB-KW"/>
</dbReference>
<feature type="compositionally biased region" description="Polar residues" evidence="11">
    <location>
        <begin position="306"/>
        <end position="320"/>
    </location>
</feature>
<dbReference type="InterPro" id="IPR018957">
    <property type="entry name" value="Znf_C3HC4_RING-type"/>
</dbReference>
<dbReference type="PROSITE" id="PS51194">
    <property type="entry name" value="HELICASE_CTER"/>
    <property type="match status" value="1"/>
</dbReference>
<dbReference type="InterPro" id="IPR014001">
    <property type="entry name" value="Helicase_ATP-bd"/>
</dbReference>
<evidence type="ECO:0000256" key="9">
    <source>
        <dbReference type="PROSITE-ProRule" id="PRU00175"/>
    </source>
</evidence>
<evidence type="ECO:0000256" key="7">
    <source>
        <dbReference type="ARBA" id="ARBA00022833"/>
    </source>
</evidence>
<feature type="compositionally biased region" description="Basic residues" evidence="11">
    <location>
        <begin position="1163"/>
        <end position="1175"/>
    </location>
</feature>
<dbReference type="CDD" id="cd18793">
    <property type="entry name" value="SF2_C_SNF"/>
    <property type="match status" value="1"/>
</dbReference>